<feature type="domain" description="GH18" evidence="3">
    <location>
        <begin position="27"/>
        <end position="258"/>
    </location>
</feature>
<name>A0A9D3V3K3_9ROSI</name>
<feature type="transmembrane region" description="Helical" evidence="1">
    <location>
        <begin position="167"/>
        <end position="189"/>
    </location>
</feature>
<evidence type="ECO:0000313" key="5">
    <source>
        <dbReference type="Proteomes" id="UP000828251"/>
    </source>
</evidence>
<dbReference type="PANTHER" id="PTHR11177:SF369">
    <property type="entry name" value="CLASS V CHITINASE-LIKE"/>
    <property type="match status" value="1"/>
</dbReference>
<dbReference type="Gene3D" id="3.20.20.80">
    <property type="entry name" value="Glycosidases"/>
    <property type="match status" value="1"/>
</dbReference>
<comment type="caution">
    <text evidence="4">The sequence shown here is derived from an EMBL/GenBank/DDBJ whole genome shotgun (WGS) entry which is preliminary data.</text>
</comment>
<reference evidence="4 5" key="1">
    <citation type="journal article" date="2021" name="Plant Biotechnol. J.">
        <title>Multi-omics assisted identification of the key and species-specific regulatory components of drought-tolerant mechanisms in Gossypium stocksii.</title>
        <authorList>
            <person name="Yu D."/>
            <person name="Ke L."/>
            <person name="Zhang D."/>
            <person name="Wu Y."/>
            <person name="Sun Y."/>
            <person name="Mei J."/>
            <person name="Sun J."/>
            <person name="Sun Y."/>
        </authorList>
    </citation>
    <scope>NUCLEOTIDE SEQUENCE [LARGE SCALE GENOMIC DNA]</scope>
    <source>
        <strain evidence="5">cv. E1</strain>
        <tissue evidence="4">Leaf</tissue>
    </source>
</reference>
<evidence type="ECO:0000256" key="2">
    <source>
        <dbReference type="SAM" id="SignalP"/>
    </source>
</evidence>
<dbReference type="SMART" id="SM00636">
    <property type="entry name" value="Glyco_18"/>
    <property type="match status" value="1"/>
</dbReference>
<keyword evidence="2" id="KW-0732">Signal</keyword>
<sequence>MASKIIFFFLFILFPSSQFHLCGAQTLVKAGYWYASGEFPIQDINSALFTHLSYAFADVNASNYQPLVPSASQQYLSTFPTIVKRRNPSVKPLLSIWNGISATGKSIAGENVNDSVLSSMVSASSKRKSFIDSSIKTARRYGFQGIDLFWVWPNTQEGENQANKQQLLLKIILPVSLIVILAVAILYYLRRRKVQSEAEMVLTSIPSPRINAPAAENFGSDASHLQVFKFADIKGATNNFSSANKLGEGGFGPVYKVT</sequence>
<dbReference type="Proteomes" id="UP000828251">
    <property type="component" value="Unassembled WGS sequence"/>
</dbReference>
<dbReference type="GO" id="GO:0004568">
    <property type="term" value="F:chitinase activity"/>
    <property type="evidence" value="ECO:0007669"/>
    <property type="project" value="TreeGrafter"/>
</dbReference>
<dbReference type="Gene3D" id="3.30.200.20">
    <property type="entry name" value="Phosphorylase Kinase, domain 1"/>
    <property type="match status" value="1"/>
</dbReference>
<evidence type="ECO:0000259" key="3">
    <source>
        <dbReference type="PROSITE" id="PS51910"/>
    </source>
</evidence>
<dbReference type="Pfam" id="PF00704">
    <property type="entry name" value="Glyco_hydro_18"/>
    <property type="match status" value="1"/>
</dbReference>
<keyword evidence="1" id="KW-0812">Transmembrane</keyword>
<dbReference type="InterPro" id="IPR011583">
    <property type="entry name" value="Chitinase_II/V-like_cat"/>
</dbReference>
<dbReference type="GO" id="GO:0006032">
    <property type="term" value="P:chitin catabolic process"/>
    <property type="evidence" value="ECO:0007669"/>
    <property type="project" value="TreeGrafter"/>
</dbReference>
<evidence type="ECO:0000256" key="1">
    <source>
        <dbReference type="SAM" id="Phobius"/>
    </source>
</evidence>
<evidence type="ECO:0000313" key="4">
    <source>
        <dbReference type="EMBL" id="KAH1067361.1"/>
    </source>
</evidence>
<dbReference type="InterPro" id="IPR001223">
    <property type="entry name" value="Glyco_hydro18_cat"/>
</dbReference>
<dbReference type="EMBL" id="JAIQCV010000009">
    <property type="protein sequence ID" value="KAH1067361.1"/>
    <property type="molecule type" value="Genomic_DNA"/>
</dbReference>
<gene>
    <name evidence="4" type="ORF">J1N35_032348</name>
</gene>
<proteinExistence type="predicted"/>
<protein>
    <recommendedName>
        <fullName evidence="3">GH18 domain-containing protein</fullName>
    </recommendedName>
</protein>
<feature type="signal peptide" evidence="2">
    <location>
        <begin position="1"/>
        <end position="24"/>
    </location>
</feature>
<dbReference type="OrthoDB" id="999890at2759"/>
<dbReference type="PROSITE" id="PS51910">
    <property type="entry name" value="GH18_2"/>
    <property type="match status" value="1"/>
</dbReference>
<organism evidence="4 5">
    <name type="scientific">Gossypium stocksii</name>
    <dbReference type="NCBI Taxonomy" id="47602"/>
    <lineage>
        <taxon>Eukaryota</taxon>
        <taxon>Viridiplantae</taxon>
        <taxon>Streptophyta</taxon>
        <taxon>Embryophyta</taxon>
        <taxon>Tracheophyta</taxon>
        <taxon>Spermatophyta</taxon>
        <taxon>Magnoliopsida</taxon>
        <taxon>eudicotyledons</taxon>
        <taxon>Gunneridae</taxon>
        <taxon>Pentapetalae</taxon>
        <taxon>rosids</taxon>
        <taxon>malvids</taxon>
        <taxon>Malvales</taxon>
        <taxon>Malvaceae</taxon>
        <taxon>Malvoideae</taxon>
        <taxon>Gossypium</taxon>
    </lineage>
</organism>
<dbReference type="GO" id="GO:0005576">
    <property type="term" value="C:extracellular region"/>
    <property type="evidence" value="ECO:0007669"/>
    <property type="project" value="TreeGrafter"/>
</dbReference>
<keyword evidence="5" id="KW-1185">Reference proteome</keyword>
<dbReference type="SUPFAM" id="SSF51445">
    <property type="entry name" value="(Trans)glycosidases"/>
    <property type="match status" value="1"/>
</dbReference>
<dbReference type="InterPro" id="IPR017853">
    <property type="entry name" value="GH"/>
</dbReference>
<keyword evidence="1" id="KW-1133">Transmembrane helix</keyword>
<dbReference type="GO" id="GO:0008061">
    <property type="term" value="F:chitin binding"/>
    <property type="evidence" value="ECO:0007669"/>
    <property type="project" value="InterPro"/>
</dbReference>
<dbReference type="AlphaFoldDB" id="A0A9D3V3K3"/>
<accession>A0A9D3V3K3</accession>
<dbReference type="InterPro" id="IPR050314">
    <property type="entry name" value="Glycosyl_Hydrlase_18"/>
</dbReference>
<keyword evidence="1" id="KW-0472">Membrane</keyword>
<dbReference type="PANTHER" id="PTHR11177">
    <property type="entry name" value="CHITINASE"/>
    <property type="match status" value="1"/>
</dbReference>
<dbReference type="GO" id="GO:0005975">
    <property type="term" value="P:carbohydrate metabolic process"/>
    <property type="evidence" value="ECO:0007669"/>
    <property type="project" value="InterPro"/>
</dbReference>
<feature type="chain" id="PRO_5038536598" description="GH18 domain-containing protein" evidence="2">
    <location>
        <begin position="25"/>
        <end position="258"/>
    </location>
</feature>